<evidence type="ECO:0000313" key="2">
    <source>
        <dbReference type="Proteomes" id="UP000261031"/>
    </source>
</evidence>
<protein>
    <submittedName>
        <fullName evidence="1">Uncharacterized protein</fullName>
    </submittedName>
</protein>
<sequence>MRHNEKRDNAIRHTQRTIATMKIDGRRESSDVTRLPHFAKIILKTKSYNRKRFQKNSNPVIQTIKDFAD</sequence>
<evidence type="ECO:0000313" key="1">
    <source>
        <dbReference type="EMBL" id="RGP01460.1"/>
    </source>
</evidence>
<reference evidence="1 2" key="1">
    <citation type="submission" date="2018-08" db="EMBL/GenBank/DDBJ databases">
        <title>A genome reference for cultivated species of the human gut microbiota.</title>
        <authorList>
            <person name="Zou Y."/>
            <person name="Xue W."/>
            <person name="Luo G."/>
        </authorList>
    </citation>
    <scope>NUCLEOTIDE SEQUENCE [LARGE SCALE GENOMIC DNA]</scope>
    <source>
        <strain evidence="1 2">OF05-12</strain>
    </source>
</reference>
<proteinExistence type="predicted"/>
<dbReference type="AlphaFoldDB" id="A0A3E5HIC5"/>
<name>A0A3E5HIC5_BIFPS</name>
<comment type="caution">
    <text evidence="1">The sequence shown here is derived from an EMBL/GenBank/DDBJ whole genome shotgun (WGS) entry which is preliminary data.</text>
</comment>
<organism evidence="1 2">
    <name type="scientific">Bifidobacterium pseudocatenulatum</name>
    <dbReference type="NCBI Taxonomy" id="28026"/>
    <lineage>
        <taxon>Bacteria</taxon>
        <taxon>Bacillati</taxon>
        <taxon>Actinomycetota</taxon>
        <taxon>Actinomycetes</taxon>
        <taxon>Bifidobacteriales</taxon>
        <taxon>Bifidobacteriaceae</taxon>
        <taxon>Bifidobacterium</taxon>
    </lineage>
</organism>
<dbReference type="Proteomes" id="UP000261031">
    <property type="component" value="Unassembled WGS sequence"/>
</dbReference>
<accession>A0A3E5HIC5</accession>
<gene>
    <name evidence="1" type="ORF">DXA79_09460</name>
</gene>
<dbReference type="EMBL" id="QSWD01000007">
    <property type="protein sequence ID" value="RGP01460.1"/>
    <property type="molecule type" value="Genomic_DNA"/>
</dbReference>